<gene>
    <name evidence="7" type="ORF">RJT34_10478</name>
</gene>
<proteinExistence type="inferred from homology"/>
<keyword evidence="5 6" id="KW-0472">Membrane</keyword>
<dbReference type="GO" id="GO:0016020">
    <property type="term" value="C:membrane"/>
    <property type="evidence" value="ECO:0007669"/>
    <property type="project" value="UniProtKB-SubCell"/>
</dbReference>
<dbReference type="InterPro" id="IPR029055">
    <property type="entry name" value="Ntn_hydrolases_N"/>
</dbReference>
<comment type="subcellular location">
    <subcellularLocation>
        <location evidence="1">Membrane</location>
    </subcellularLocation>
</comment>
<dbReference type="GO" id="GO:0051603">
    <property type="term" value="P:proteolysis involved in protein catabolic process"/>
    <property type="evidence" value="ECO:0007669"/>
    <property type="project" value="InterPro"/>
</dbReference>
<protein>
    <submittedName>
        <fullName evidence="7">Uncharacterized protein</fullName>
    </submittedName>
</protein>
<dbReference type="GO" id="GO:0005839">
    <property type="term" value="C:proteasome core complex"/>
    <property type="evidence" value="ECO:0007669"/>
    <property type="project" value="InterPro"/>
</dbReference>
<keyword evidence="8" id="KW-1185">Reference proteome</keyword>
<evidence type="ECO:0000256" key="4">
    <source>
        <dbReference type="ARBA" id="ARBA00022989"/>
    </source>
</evidence>
<dbReference type="Gene3D" id="3.60.20.10">
    <property type="entry name" value="Glutamine Phosphoribosylpyrophosphate, subunit 1, domain 1"/>
    <property type="match status" value="1"/>
</dbReference>
<name>A0AAN9K6S0_CLITE</name>
<evidence type="ECO:0000256" key="1">
    <source>
        <dbReference type="ARBA" id="ARBA00004370"/>
    </source>
</evidence>
<dbReference type="InterPro" id="IPR000612">
    <property type="entry name" value="PMP3"/>
</dbReference>
<comment type="similarity">
    <text evidence="2">Belongs to the UPF0057 (PMP3) family.</text>
</comment>
<evidence type="ECO:0000313" key="8">
    <source>
        <dbReference type="Proteomes" id="UP001359559"/>
    </source>
</evidence>
<evidence type="ECO:0000256" key="6">
    <source>
        <dbReference type="SAM" id="Phobius"/>
    </source>
</evidence>
<dbReference type="Pfam" id="PF01679">
    <property type="entry name" value="Pmp3"/>
    <property type="match status" value="1"/>
</dbReference>
<dbReference type="AlphaFoldDB" id="A0AAN9K6S0"/>
<evidence type="ECO:0000256" key="3">
    <source>
        <dbReference type="ARBA" id="ARBA00022692"/>
    </source>
</evidence>
<keyword evidence="3 6" id="KW-0812">Transmembrane</keyword>
<dbReference type="EMBL" id="JAYKXN010000002">
    <property type="protein sequence ID" value="KAK7311970.1"/>
    <property type="molecule type" value="Genomic_DNA"/>
</dbReference>
<evidence type="ECO:0000256" key="5">
    <source>
        <dbReference type="ARBA" id="ARBA00023136"/>
    </source>
</evidence>
<dbReference type="SUPFAM" id="SSF56235">
    <property type="entry name" value="N-terminal nucleophile aminohydrolases (Ntn hydrolases)"/>
    <property type="match status" value="1"/>
</dbReference>
<feature type="transmembrane region" description="Helical" evidence="6">
    <location>
        <begin position="66"/>
        <end position="91"/>
    </location>
</feature>
<evidence type="ECO:0000256" key="2">
    <source>
        <dbReference type="ARBA" id="ARBA00009530"/>
    </source>
</evidence>
<keyword evidence="4 6" id="KW-1133">Transmembrane helix</keyword>
<sequence length="107" mass="12214">MVILQKKKKVFKVDDLVAIAGLTADGRVLSRYCRVHIGINYSYTYESPLLVGRLVVQLVDKAQVEFIICLLLTLLGHIPGIIYTLYAIVFVDSDQYFDEYRRPLYAA</sequence>
<reference evidence="7 8" key="1">
    <citation type="submission" date="2024-01" db="EMBL/GenBank/DDBJ databases">
        <title>The genomes of 5 underutilized Papilionoideae crops provide insights into root nodulation and disease resistance.</title>
        <authorList>
            <person name="Yuan L."/>
        </authorList>
    </citation>
    <scope>NUCLEOTIDE SEQUENCE [LARGE SCALE GENOMIC DNA]</scope>
    <source>
        <strain evidence="7">LY-2023</strain>
        <tissue evidence="7">Leaf</tissue>
    </source>
</reference>
<dbReference type="Proteomes" id="UP001359559">
    <property type="component" value="Unassembled WGS sequence"/>
</dbReference>
<organism evidence="7 8">
    <name type="scientific">Clitoria ternatea</name>
    <name type="common">Butterfly pea</name>
    <dbReference type="NCBI Taxonomy" id="43366"/>
    <lineage>
        <taxon>Eukaryota</taxon>
        <taxon>Viridiplantae</taxon>
        <taxon>Streptophyta</taxon>
        <taxon>Embryophyta</taxon>
        <taxon>Tracheophyta</taxon>
        <taxon>Spermatophyta</taxon>
        <taxon>Magnoliopsida</taxon>
        <taxon>eudicotyledons</taxon>
        <taxon>Gunneridae</taxon>
        <taxon>Pentapetalae</taxon>
        <taxon>rosids</taxon>
        <taxon>fabids</taxon>
        <taxon>Fabales</taxon>
        <taxon>Fabaceae</taxon>
        <taxon>Papilionoideae</taxon>
        <taxon>50 kb inversion clade</taxon>
        <taxon>NPAAA clade</taxon>
        <taxon>indigoferoid/millettioid clade</taxon>
        <taxon>Phaseoleae</taxon>
        <taxon>Clitoria</taxon>
    </lineage>
</organism>
<accession>A0AAN9K6S0</accession>
<comment type="caution">
    <text evidence="7">The sequence shown here is derived from an EMBL/GenBank/DDBJ whole genome shotgun (WGS) entry which is preliminary data.</text>
</comment>
<evidence type="ECO:0000313" key="7">
    <source>
        <dbReference type="EMBL" id="KAK7311970.1"/>
    </source>
</evidence>